<dbReference type="PRINTS" id="PR01386">
    <property type="entry name" value="CCMCBIOGNSIS"/>
</dbReference>
<evidence type="ECO:0000259" key="10">
    <source>
        <dbReference type="Pfam" id="PF01578"/>
    </source>
</evidence>
<feature type="transmembrane region" description="Helical" evidence="9">
    <location>
        <begin position="7"/>
        <end position="28"/>
    </location>
</feature>
<evidence type="ECO:0000256" key="5">
    <source>
        <dbReference type="ARBA" id="ARBA00022692"/>
    </source>
</evidence>
<dbReference type="EMBL" id="BLVO01000013">
    <property type="protein sequence ID" value="GFM33512.1"/>
    <property type="molecule type" value="Genomic_DNA"/>
</dbReference>
<evidence type="ECO:0000256" key="1">
    <source>
        <dbReference type="ARBA" id="ARBA00002442"/>
    </source>
</evidence>
<feature type="domain" description="Cytochrome c assembly protein" evidence="10">
    <location>
        <begin position="10"/>
        <end position="168"/>
    </location>
</feature>
<dbReference type="Proteomes" id="UP000503840">
    <property type="component" value="Unassembled WGS sequence"/>
</dbReference>
<feature type="transmembrane region" description="Helical" evidence="9">
    <location>
        <begin position="112"/>
        <end position="130"/>
    </location>
</feature>
<comment type="subcellular location">
    <subcellularLocation>
        <location evidence="2">Membrane</location>
        <topology evidence="2">Multi-pass membrane protein</topology>
    </subcellularLocation>
</comment>
<evidence type="ECO:0000256" key="4">
    <source>
        <dbReference type="ARBA" id="ARBA00016463"/>
    </source>
</evidence>
<keyword evidence="12" id="KW-1185">Reference proteome</keyword>
<feature type="transmembrane region" description="Helical" evidence="9">
    <location>
        <begin position="48"/>
        <end position="67"/>
    </location>
</feature>
<dbReference type="AlphaFoldDB" id="A0A7J0BK20"/>
<dbReference type="InterPro" id="IPR002541">
    <property type="entry name" value="Cyt_c_assembly"/>
</dbReference>
<keyword evidence="7 9" id="KW-1133">Transmembrane helix</keyword>
<dbReference type="InterPro" id="IPR045062">
    <property type="entry name" value="Cyt_c_biogenesis_CcsA/CcmC"/>
</dbReference>
<dbReference type="PANTHER" id="PTHR30071">
    <property type="entry name" value="HEME EXPORTER PROTEIN C"/>
    <property type="match status" value="1"/>
</dbReference>
<comment type="caution">
    <text evidence="11">The sequence shown here is derived from an EMBL/GenBank/DDBJ whole genome shotgun (WGS) entry which is preliminary data.</text>
</comment>
<comment type="similarity">
    <text evidence="3">Belongs to the CcmC/CycZ/HelC family.</text>
</comment>
<keyword evidence="8 9" id="KW-0472">Membrane</keyword>
<evidence type="ECO:0000256" key="8">
    <source>
        <dbReference type="ARBA" id="ARBA00023136"/>
    </source>
</evidence>
<evidence type="ECO:0000313" key="11">
    <source>
        <dbReference type="EMBL" id="GFM33512.1"/>
    </source>
</evidence>
<gene>
    <name evidence="11" type="primary">ccmC</name>
    <name evidence="11" type="ORF">DSM101010T_18770</name>
</gene>
<proteinExistence type="inferred from homology"/>
<feature type="transmembrane region" description="Helical" evidence="9">
    <location>
        <begin position="142"/>
        <end position="166"/>
    </location>
</feature>
<protein>
    <recommendedName>
        <fullName evidence="4">Heme exporter protein C</fullName>
    </recommendedName>
</protein>
<feature type="transmembrane region" description="Helical" evidence="9">
    <location>
        <begin position="186"/>
        <end position="205"/>
    </location>
</feature>
<organism evidence="11 12">
    <name type="scientific">Desulfovibrio subterraneus</name>
    <dbReference type="NCBI Taxonomy" id="2718620"/>
    <lineage>
        <taxon>Bacteria</taxon>
        <taxon>Pseudomonadati</taxon>
        <taxon>Thermodesulfobacteriota</taxon>
        <taxon>Desulfovibrionia</taxon>
        <taxon>Desulfovibrionales</taxon>
        <taxon>Desulfovibrionaceae</taxon>
        <taxon>Desulfovibrio</taxon>
    </lineage>
</organism>
<name>A0A7J0BK20_9BACT</name>
<sequence>MMRENWITFTSLAAGIAFAICQYLIFIYAPVEQTMGIVQKIFYFHLPLAWWSLFSFAVVFVASIMYLKKRTWFWDNLAGACAEIGVLFSGLALATGMVWGKHSWGVWWTWDPRLTTTLIMWFVYAGYLILRSMALSRERRAVVCAVLGIAAFVDVPLVFLSARLWRSIHPAVFASKGGGLEPEMKLTVIACVLTFGLFWLALTAVRTRQSAMTDRLDTMATCEDM</sequence>
<comment type="function">
    <text evidence="1">Required for the export of heme to the periplasm for the biogenesis of c-type cytochromes.</text>
</comment>
<keyword evidence="6" id="KW-0201">Cytochrome c-type biogenesis</keyword>
<evidence type="ECO:0000256" key="9">
    <source>
        <dbReference type="SAM" id="Phobius"/>
    </source>
</evidence>
<evidence type="ECO:0000256" key="3">
    <source>
        <dbReference type="ARBA" id="ARBA00005840"/>
    </source>
</evidence>
<keyword evidence="5 9" id="KW-0812">Transmembrane</keyword>
<dbReference type="GO" id="GO:0015232">
    <property type="term" value="F:heme transmembrane transporter activity"/>
    <property type="evidence" value="ECO:0007669"/>
    <property type="project" value="InterPro"/>
</dbReference>
<evidence type="ECO:0000256" key="7">
    <source>
        <dbReference type="ARBA" id="ARBA00022989"/>
    </source>
</evidence>
<evidence type="ECO:0000256" key="2">
    <source>
        <dbReference type="ARBA" id="ARBA00004141"/>
    </source>
</evidence>
<accession>A0A7J0BK20</accession>
<dbReference type="GO" id="GO:0020037">
    <property type="term" value="F:heme binding"/>
    <property type="evidence" value="ECO:0007669"/>
    <property type="project" value="InterPro"/>
</dbReference>
<dbReference type="GO" id="GO:0005886">
    <property type="term" value="C:plasma membrane"/>
    <property type="evidence" value="ECO:0007669"/>
    <property type="project" value="TreeGrafter"/>
</dbReference>
<reference evidence="11 12" key="1">
    <citation type="submission" date="2020-05" db="EMBL/GenBank/DDBJ databases">
        <title>Draft genome sequence of Desulfovibrio sp. strain HN2T.</title>
        <authorList>
            <person name="Ueno A."/>
            <person name="Tamazawa S."/>
            <person name="Tamamura S."/>
            <person name="Murakami T."/>
            <person name="Kiyama T."/>
            <person name="Inomata H."/>
            <person name="Amano Y."/>
            <person name="Miyakawa K."/>
            <person name="Tamaki H."/>
            <person name="Naganuma T."/>
            <person name="Kaneko K."/>
        </authorList>
    </citation>
    <scope>NUCLEOTIDE SEQUENCE [LARGE SCALE GENOMIC DNA]</scope>
    <source>
        <strain evidence="11 12">HN2</strain>
    </source>
</reference>
<evidence type="ECO:0000313" key="12">
    <source>
        <dbReference type="Proteomes" id="UP000503840"/>
    </source>
</evidence>
<dbReference type="PANTHER" id="PTHR30071:SF1">
    <property type="entry name" value="CYTOCHROME B_B6 PROTEIN-RELATED"/>
    <property type="match status" value="1"/>
</dbReference>
<dbReference type="GO" id="GO:0017004">
    <property type="term" value="P:cytochrome complex assembly"/>
    <property type="evidence" value="ECO:0007669"/>
    <property type="project" value="UniProtKB-KW"/>
</dbReference>
<feature type="transmembrane region" description="Helical" evidence="9">
    <location>
        <begin position="79"/>
        <end position="100"/>
    </location>
</feature>
<evidence type="ECO:0000256" key="6">
    <source>
        <dbReference type="ARBA" id="ARBA00022748"/>
    </source>
</evidence>
<dbReference type="Pfam" id="PF01578">
    <property type="entry name" value="Cytochrom_C_asm"/>
    <property type="match status" value="1"/>
</dbReference>
<dbReference type="InterPro" id="IPR003557">
    <property type="entry name" value="Cyt_c_biogenesis_CcmC"/>
</dbReference>